<evidence type="ECO:0000259" key="1">
    <source>
        <dbReference type="PROSITE" id="PS50995"/>
    </source>
</evidence>
<feature type="domain" description="HTH marR-type" evidence="1">
    <location>
        <begin position="7"/>
        <end position="139"/>
    </location>
</feature>
<sequence>MLGSISREQLDEILFGALQAIYRFERAKVERFGLTYEQIYLLQFLRRQGPAAMGDIAAEMKIPVSTATRLIDRMEKRRLLQRRQSPGDKRRRIVQIAAEGENLVRAVEEHTFALLLSNLKNRADIDIEGVIRTARQLKEILDTQDAQPKKER</sequence>
<dbReference type="InterPro" id="IPR000835">
    <property type="entry name" value="HTH_MarR-typ"/>
</dbReference>
<dbReference type="PANTHER" id="PTHR33164:SF43">
    <property type="entry name" value="HTH-TYPE TRANSCRIPTIONAL REPRESSOR YETL"/>
    <property type="match status" value="1"/>
</dbReference>
<proteinExistence type="predicted"/>
<dbReference type="Proteomes" id="UP000427769">
    <property type="component" value="Chromosome"/>
</dbReference>
<name>A0A5K7ZP40_9BACT</name>
<organism evidence="2 3">
    <name type="scientific">Desulfosarcina widdelii</name>
    <dbReference type="NCBI Taxonomy" id="947919"/>
    <lineage>
        <taxon>Bacteria</taxon>
        <taxon>Pseudomonadati</taxon>
        <taxon>Thermodesulfobacteriota</taxon>
        <taxon>Desulfobacteria</taxon>
        <taxon>Desulfobacterales</taxon>
        <taxon>Desulfosarcinaceae</taxon>
        <taxon>Desulfosarcina</taxon>
    </lineage>
</organism>
<accession>A0A5K7ZP40</accession>
<dbReference type="InterPro" id="IPR036390">
    <property type="entry name" value="WH_DNA-bd_sf"/>
</dbReference>
<dbReference type="GO" id="GO:0003700">
    <property type="term" value="F:DNA-binding transcription factor activity"/>
    <property type="evidence" value="ECO:0007669"/>
    <property type="project" value="InterPro"/>
</dbReference>
<dbReference type="Gene3D" id="1.10.10.10">
    <property type="entry name" value="Winged helix-like DNA-binding domain superfamily/Winged helix DNA-binding domain"/>
    <property type="match status" value="1"/>
</dbReference>
<keyword evidence="3" id="KW-1185">Reference proteome</keyword>
<dbReference type="SUPFAM" id="SSF46785">
    <property type="entry name" value="Winged helix' DNA-binding domain"/>
    <property type="match status" value="1"/>
</dbReference>
<evidence type="ECO:0000313" key="2">
    <source>
        <dbReference type="EMBL" id="BBO78137.1"/>
    </source>
</evidence>
<dbReference type="OrthoDB" id="195851at2"/>
<dbReference type="PROSITE" id="PS50995">
    <property type="entry name" value="HTH_MARR_2"/>
    <property type="match status" value="1"/>
</dbReference>
<dbReference type="GO" id="GO:0006950">
    <property type="term" value="P:response to stress"/>
    <property type="evidence" value="ECO:0007669"/>
    <property type="project" value="TreeGrafter"/>
</dbReference>
<reference evidence="2 3" key="1">
    <citation type="submission" date="2019-11" db="EMBL/GenBank/DDBJ databases">
        <title>Comparative genomics of hydrocarbon-degrading Desulfosarcina strains.</title>
        <authorList>
            <person name="Watanabe M."/>
            <person name="Kojima H."/>
            <person name="Fukui M."/>
        </authorList>
    </citation>
    <scope>NUCLEOTIDE SEQUENCE [LARGE SCALE GENOMIC DNA]</scope>
    <source>
        <strain evidence="2 3">PP31</strain>
    </source>
</reference>
<dbReference type="AlphaFoldDB" id="A0A5K7ZP40"/>
<dbReference type="KEGG" id="dwd:DSCW_55540"/>
<protein>
    <recommendedName>
        <fullName evidence="1">HTH marR-type domain-containing protein</fullName>
    </recommendedName>
</protein>
<gene>
    <name evidence="2" type="ORF">DSCW_55540</name>
</gene>
<dbReference type="Pfam" id="PF12802">
    <property type="entry name" value="MarR_2"/>
    <property type="match status" value="1"/>
</dbReference>
<dbReference type="EMBL" id="AP021875">
    <property type="protein sequence ID" value="BBO78137.1"/>
    <property type="molecule type" value="Genomic_DNA"/>
</dbReference>
<dbReference type="PANTHER" id="PTHR33164">
    <property type="entry name" value="TRANSCRIPTIONAL REGULATOR, MARR FAMILY"/>
    <property type="match status" value="1"/>
</dbReference>
<dbReference type="SMART" id="SM00347">
    <property type="entry name" value="HTH_MARR"/>
    <property type="match status" value="1"/>
</dbReference>
<dbReference type="RefSeq" id="WP_155306801.1">
    <property type="nucleotide sequence ID" value="NZ_AP021875.1"/>
</dbReference>
<dbReference type="InterPro" id="IPR036388">
    <property type="entry name" value="WH-like_DNA-bd_sf"/>
</dbReference>
<dbReference type="InterPro" id="IPR039422">
    <property type="entry name" value="MarR/SlyA-like"/>
</dbReference>
<evidence type="ECO:0000313" key="3">
    <source>
        <dbReference type="Proteomes" id="UP000427769"/>
    </source>
</evidence>